<keyword evidence="2" id="KW-0472">Membrane</keyword>
<feature type="transmembrane region" description="Helical" evidence="2">
    <location>
        <begin position="43"/>
        <end position="64"/>
    </location>
</feature>
<organism evidence="3 4">
    <name type="scientific">Polarella glacialis</name>
    <name type="common">Dinoflagellate</name>
    <dbReference type="NCBI Taxonomy" id="89957"/>
    <lineage>
        <taxon>Eukaryota</taxon>
        <taxon>Sar</taxon>
        <taxon>Alveolata</taxon>
        <taxon>Dinophyceae</taxon>
        <taxon>Suessiales</taxon>
        <taxon>Suessiaceae</taxon>
        <taxon>Polarella</taxon>
    </lineage>
</organism>
<evidence type="ECO:0000313" key="4">
    <source>
        <dbReference type="Proteomes" id="UP000654075"/>
    </source>
</evidence>
<feature type="region of interest" description="Disordered" evidence="1">
    <location>
        <begin position="109"/>
        <end position="179"/>
    </location>
</feature>
<name>A0A813G4Q7_POLGL</name>
<evidence type="ECO:0000256" key="2">
    <source>
        <dbReference type="SAM" id="Phobius"/>
    </source>
</evidence>
<keyword evidence="2" id="KW-0812">Transmembrane</keyword>
<dbReference type="Proteomes" id="UP000654075">
    <property type="component" value="Unassembled WGS sequence"/>
</dbReference>
<dbReference type="AlphaFoldDB" id="A0A813G4Q7"/>
<comment type="caution">
    <text evidence="3">The sequence shown here is derived from an EMBL/GenBank/DDBJ whole genome shotgun (WGS) entry which is preliminary data.</text>
</comment>
<proteinExistence type="predicted"/>
<evidence type="ECO:0000256" key="1">
    <source>
        <dbReference type="SAM" id="MobiDB-lite"/>
    </source>
</evidence>
<accession>A0A813G4Q7</accession>
<dbReference type="EMBL" id="CAJNNV010027299">
    <property type="protein sequence ID" value="CAE8620031.1"/>
    <property type="molecule type" value="Genomic_DNA"/>
</dbReference>
<evidence type="ECO:0000313" key="3">
    <source>
        <dbReference type="EMBL" id="CAE8620031.1"/>
    </source>
</evidence>
<feature type="transmembrane region" description="Helical" evidence="2">
    <location>
        <begin position="70"/>
        <end position="91"/>
    </location>
</feature>
<reference evidence="3" key="1">
    <citation type="submission" date="2021-02" db="EMBL/GenBank/DDBJ databases">
        <authorList>
            <person name="Dougan E. K."/>
            <person name="Rhodes N."/>
            <person name="Thang M."/>
            <person name="Chan C."/>
        </authorList>
    </citation>
    <scope>NUCLEOTIDE SEQUENCE</scope>
</reference>
<sequence>GLHNYIAQRVSEVAELEESADWADHYRSNSERDAIWRYRSIPVLHLAANLFQVCSLLLWAWLIYPHCDVVLVIGVGSNLLHLLWFLGSAFAKWRSPDCRGPVERWAEELEDCSDSDGESKEETDASGSRQQASQSPSLLPETEDEVTTRLQIETMRQEQESGRAWRASSARRTSRPRVI</sequence>
<gene>
    <name evidence="3" type="ORF">PGLA1383_LOCUS37601</name>
</gene>
<feature type="non-terminal residue" evidence="3">
    <location>
        <position position="1"/>
    </location>
</feature>
<keyword evidence="2" id="KW-1133">Transmembrane helix</keyword>
<feature type="compositionally biased region" description="Polar residues" evidence="1">
    <location>
        <begin position="125"/>
        <end position="137"/>
    </location>
</feature>
<protein>
    <submittedName>
        <fullName evidence="3">Uncharacterized protein</fullName>
    </submittedName>
</protein>
<keyword evidence="4" id="KW-1185">Reference proteome</keyword>